<evidence type="ECO:0000256" key="3">
    <source>
        <dbReference type="ARBA" id="ARBA00022525"/>
    </source>
</evidence>
<dbReference type="Pfam" id="PF13290">
    <property type="entry name" value="CHB_HEX_C_1"/>
    <property type="match status" value="3"/>
</dbReference>
<gene>
    <name evidence="9" type="ORF">LZC95_32555</name>
</gene>
<dbReference type="PANTHER" id="PTHR31018:SF3">
    <property type="entry name" value="RECEPTOR PROTEIN-TYROSINE KINASE"/>
    <property type="match status" value="1"/>
</dbReference>
<dbReference type="RefSeq" id="WP_394841796.1">
    <property type="nucleotide sequence ID" value="NZ_CP089982.1"/>
</dbReference>
<dbReference type="InterPro" id="IPR059177">
    <property type="entry name" value="GH29D-like_dom"/>
</dbReference>
<evidence type="ECO:0000256" key="4">
    <source>
        <dbReference type="ARBA" id="ARBA00022729"/>
    </source>
</evidence>
<keyword evidence="5" id="KW-0325">Glycoprotein</keyword>
<feature type="region of interest" description="Disordered" evidence="6">
    <location>
        <begin position="38"/>
        <end position="60"/>
    </location>
</feature>
<feature type="domain" description="GH29D-like beta-sandwich" evidence="8">
    <location>
        <begin position="235"/>
        <end position="305"/>
    </location>
</feature>
<reference evidence="9 10" key="1">
    <citation type="submission" date="2021-12" db="EMBL/GenBank/DDBJ databases">
        <title>Discovery of the Pendulisporaceae a myxobacterial family with distinct sporulation behavior and unique specialized metabolism.</title>
        <authorList>
            <person name="Garcia R."/>
            <person name="Popoff A."/>
            <person name="Bader C.D."/>
            <person name="Loehr J."/>
            <person name="Walesch S."/>
            <person name="Walt C."/>
            <person name="Boldt J."/>
            <person name="Bunk B."/>
            <person name="Haeckl F.J.F.P.J."/>
            <person name="Gunesch A.P."/>
            <person name="Birkelbach J."/>
            <person name="Nuebel U."/>
            <person name="Pietschmann T."/>
            <person name="Bach T."/>
            <person name="Mueller R."/>
        </authorList>
    </citation>
    <scope>NUCLEOTIDE SEQUENCE [LARGE SCALE GENOMIC DNA]</scope>
    <source>
        <strain evidence="9 10">MSr12523</strain>
    </source>
</reference>
<dbReference type="PANTHER" id="PTHR31018">
    <property type="entry name" value="SPORULATION-SPECIFIC PROTEIN-RELATED"/>
    <property type="match status" value="1"/>
</dbReference>
<proteinExistence type="predicted"/>
<dbReference type="Gene3D" id="3.80.20.20">
    <property type="entry name" value="Receptor L-domain"/>
    <property type="match status" value="4"/>
</dbReference>
<evidence type="ECO:0000256" key="2">
    <source>
        <dbReference type="ARBA" id="ARBA00022512"/>
    </source>
</evidence>
<evidence type="ECO:0000259" key="8">
    <source>
        <dbReference type="Pfam" id="PF13290"/>
    </source>
</evidence>
<evidence type="ECO:0000256" key="1">
    <source>
        <dbReference type="ARBA" id="ARBA00004191"/>
    </source>
</evidence>
<keyword evidence="7" id="KW-0812">Transmembrane</keyword>
<evidence type="ECO:0000256" key="6">
    <source>
        <dbReference type="SAM" id="MobiDB-lite"/>
    </source>
</evidence>
<dbReference type="InterPro" id="IPR036941">
    <property type="entry name" value="Rcpt_L-dom_sf"/>
</dbReference>
<organism evidence="9 10">
    <name type="scientific">Pendulispora brunnea</name>
    <dbReference type="NCBI Taxonomy" id="2905690"/>
    <lineage>
        <taxon>Bacteria</taxon>
        <taxon>Pseudomonadati</taxon>
        <taxon>Myxococcota</taxon>
        <taxon>Myxococcia</taxon>
        <taxon>Myxococcales</taxon>
        <taxon>Sorangiineae</taxon>
        <taxon>Pendulisporaceae</taxon>
        <taxon>Pendulispora</taxon>
    </lineage>
</organism>
<keyword evidence="4" id="KW-0732">Signal</keyword>
<evidence type="ECO:0000313" key="9">
    <source>
        <dbReference type="EMBL" id="WXA91175.1"/>
    </source>
</evidence>
<keyword evidence="10" id="KW-1185">Reference proteome</keyword>
<evidence type="ECO:0000313" key="10">
    <source>
        <dbReference type="Proteomes" id="UP001379533"/>
    </source>
</evidence>
<name>A0ABZ2K246_9BACT</name>
<evidence type="ECO:0000256" key="7">
    <source>
        <dbReference type="SAM" id="Phobius"/>
    </source>
</evidence>
<keyword evidence="7" id="KW-0472">Membrane</keyword>
<evidence type="ECO:0000256" key="5">
    <source>
        <dbReference type="ARBA" id="ARBA00023180"/>
    </source>
</evidence>
<feature type="domain" description="GH29D-like beta-sandwich" evidence="8">
    <location>
        <begin position="146"/>
        <end position="217"/>
    </location>
</feature>
<dbReference type="InterPro" id="IPR051648">
    <property type="entry name" value="CWI-Assembly_Regulator"/>
</dbReference>
<feature type="domain" description="GH29D-like beta-sandwich" evidence="8">
    <location>
        <begin position="61"/>
        <end position="127"/>
    </location>
</feature>
<sequence length="920" mass="95824">MTCGGGVVRRYGAWLGLFVGLFVVIGTTGCSGNSAEYSFEPDGGAPDGAPAQQVAAPEFEPGGGSYASAQKVVLRTATAGAVIHYTLDGTTPSADSPAYAGPLAIAKTTTVKAFARKSGATDSEVRTATYTIDVPPGTVEPVQLEPNSGDYSNDVAVHLSSGTANATLCYALDGTPPACDATGRCAEHATAYTEPVAITRTGRQIRALACKKGMIASSEAQATYTLTAAKPTFTPASGSNEPSKLTIATETRAGAIHYTVNGGTPDCKTPDSFIDSGTFPSVFADATTVKALTCKEGYAPSEVVTANYLGAVCNGDYYVGERPQLEALAHCQTINGSLTIRRLDAPDLAPLANLAQVNGPLTIESTYTLRSLHGLESLRSARFLTVLWNHGLNSLEGLQGLTSVENAFVLDYNESLTTLHGLEALVHVGGNFSITGNASLTNLEGIASLQTVDGALIVGFNALPEWIGPASLVKVGGLYISNEPKLLRVGGFPALAEVGGQLQVVANDALTTFAEMPALTAIRDGAMFSLNPKLHAVSGFPKLRDLGGLSLVLNDSLTRFAAFPELTAIHGDVVIARNPVLMVLDIQSVQTIGGILNLRDLPGLSSLRGLGGLTEVQGWFMAFSGELGFVDLHGLERLKSVQGLLQIGPSTGLSDLQGLNGLTAVGYLDVVENKHLQTLRGLEKLESVPGTPGQSIRIYANEALTEIGALNSIVSLQQPLEINGNRSLTHFNGLHGLKSADFIYVTINQAMSKLDGLDALTHTSRDLRIVANGLTSLDDLHSLTEVGGSLIISEEALASMRGLGSLTSIGGELSISSCKTLPTLTGLGSLRSIGGLLSIAYNDALTSIDDLGQLTQLGGPFTVWDNRALPPCQPESLAAKLQALGYTGTITIQNNGGTGTCGVAGLRPRLRPPPRLQDAF</sequence>
<accession>A0ABZ2K246</accession>
<dbReference type="Proteomes" id="UP001379533">
    <property type="component" value="Chromosome"/>
</dbReference>
<feature type="transmembrane region" description="Helical" evidence="7">
    <location>
        <begin position="12"/>
        <end position="29"/>
    </location>
</feature>
<keyword evidence="2" id="KW-0134">Cell wall</keyword>
<keyword evidence="7" id="KW-1133">Transmembrane helix</keyword>
<dbReference type="SUPFAM" id="SSF52058">
    <property type="entry name" value="L domain-like"/>
    <property type="match status" value="5"/>
</dbReference>
<protein>
    <submittedName>
        <fullName evidence="9">Chitobiase/beta-hexosaminidase C-terminal domain-containing protein</fullName>
    </submittedName>
</protein>
<dbReference type="EMBL" id="CP089982">
    <property type="protein sequence ID" value="WXA91175.1"/>
    <property type="molecule type" value="Genomic_DNA"/>
</dbReference>
<keyword evidence="3" id="KW-0964">Secreted</keyword>
<comment type="subcellular location">
    <subcellularLocation>
        <location evidence="1">Secreted</location>
        <location evidence="1">Cell wall</location>
    </subcellularLocation>
</comment>